<proteinExistence type="predicted"/>
<sequence>MGRGRGKDPSSPGGRSRDSRPGTRSAWEAKVAAKPKNAQEYTVKVAEDLGWEVEKPNVWTNQGMHAAGIETLTMRKGDAYVYATFTWPNGRIRTVDVRVNGFHEDMFGSERKDKRKAMKEILEKYGK</sequence>
<accession>A0A411BPA2</accession>
<dbReference type="KEGG" id="vg:65118720"/>
<evidence type="ECO:0000313" key="3">
    <source>
        <dbReference type="Proteomes" id="UP000290122"/>
    </source>
</evidence>
<name>A0A411BPA2_9CAUD</name>
<evidence type="ECO:0000313" key="2">
    <source>
        <dbReference type="EMBL" id="QAY03428.1"/>
    </source>
</evidence>
<protein>
    <submittedName>
        <fullName evidence="2">Uncharacterized protein</fullName>
    </submittedName>
</protein>
<dbReference type="Proteomes" id="UP000290122">
    <property type="component" value="Segment"/>
</dbReference>
<gene>
    <name evidence="2" type="primary">1</name>
    <name evidence="2" type="ORF">SEA_CICHOLASNAGE_1</name>
</gene>
<feature type="region of interest" description="Disordered" evidence="1">
    <location>
        <begin position="1"/>
        <end position="31"/>
    </location>
</feature>
<dbReference type="EMBL" id="MK310144">
    <property type="protein sequence ID" value="QAY03428.1"/>
    <property type="molecule type" value="Genomic_DNA"/>
</dbReference>
<dbReference type="RefSeq" id="YP_010100897.1">
    <property type="nucleotide sequence ID" value="NC_055786.1"/>
</dbReference>
<keyword evidence="3" id="KW-1185">Reference proteome</keyword>
<evidence type="ECO:0000256" key="1">
    <source>
        <dbReference type="SAM" id="MobiDB-lite"/>
    </source>
</evidence>
<organism evidence="2 3">
    <name type="scientific">Mycobacterium phage CicholasNage</name>
    <dbReference type="NCBI Taxonomy" id="2500799"/>
    <lineage>
        <taxon>Viruses</taxon>
        <taxon>Duplodnaviria</taxon>
        <taxon>Heunggongvirae</taxon>
        <taxon>Uroviricota</taxon>
        <taxon>Caudoviricetes</taxon>
        <taxon>Vilmaviridae</taxon>
        <taxon>Lclasvirinae</taxon>
        <taxon>Bronvirus</taxon>
        <taxon>Bronvirus cicholasnage</taxon>
    </lineage>
</organism>
<reference evidence="2 3" key="1">
    <citation type="submission" date="2018-12" db="EMBL/GenBank/DDBJ databases">
        <authorList>
            <person name="Broussard A.C."/>
            <person name="Carter S.T."/>
            <person name="Coggin J.S."/>
            <person name="Cramer N.A."/>
            <person name="Crawford A.P."/>
            <person name="Crespo I.A."/>
            <person name="DeBellas B.V."/>
            <person name="Dodd E.C."/>
            <person name="Ellis C.M."/>
            <person name="Ellison A.M."/>
            <person name="Hidalgo M.O."/>
            <person name="Janoski J.R."/>
            <person name="Kim I."/>
            <person name="Kovats T.A."/>
            <person name="Lerdritsomboon C."/>
            <person name="Lynam C.H."/>
            <person name="McKenna C.M."/>
            <person name="Meyer C.M."/>
            <person name="Nickerson B.H."/>
            <person name="Oberle N.R."/>
            <person name="Olenick B.R."/>
            <person name="Pitts Q.F."/>
            <person name="Raeesian S.A."/>
            <person name="Raney S.B."/>
            <person name="Reyes P.J."/>
            <person name="Rivera G.J."/>
            <person name="Simon A.M."/>
            <person name="Smith R.M."/>
            <person name="Tran C.A."/>
            <person name="Truban R.G."/>
            <person name="Van V."/>
            <person name="Voshell S.M."/>
            <person name="Walker C.L."/>
            <person name="Walter M.E."/>
            <person name="Whalley N.M."/>
            <person name="Garlena R.A."/>
            <person name="Russell D.A."/>
            <person name="Pope W.H."/>
            <person name="Jacobs-Sera D."/>
            <person name="Hatfull G.F."/>
        </authorList>
    </citation>
    <scope>NUCLEOTIDE SEQUENCE [LARGE SCALE GENOMIC DNA]</scope>
</reference>
<dbReference type="GeneID" id="65118720"/>